<dbReference type="Gene3D" id="2.70.50.70">
    <property type="match status" value="1"/>
</dbReference>
<evidence type="ECO:0000256" key="4">
    <source>
        <dbReference type="ARBA" id="ARBA00022723"/>
    </source>
</evidence>
<dbReference type="Pfam" id="PF00734">
    <property type="entry name" value="CBM_1"/>
    <property type="match status" value="1"/>
</dbReference>
<keyword evidence="4" id="KW-0479">Metal-binding</keyword>
<keyword evidence="20" id="KW-1185">Reference proteome</keyword>
<comment type="subcellular location">
    <subcellularLocation>
        <location evidence="2">Secreted</location>
    </subcellularLocation>
</comment>
<gene>
    <name evidence="19" type="ORF">HK097_009169</name>
</gene>
<evidence type="ECO:0000256" key="2">
    <source>
        <dbReference type="ARBA" id="ARBA00004613"/>
    </source>
</evidence>
<dbReference type="InterPro" id="IPR005103">
    <property type="entry name" value="AA9_LPMO"/>
</dbReference>
<comment type="catalytic activity">
    <reaction evidence="14">
        <text>[(1-&gt;4)-beta-D-glucosyl]n+m + reduced acceptor + O2 = 4-dehydro-beta-D-glucosyl-[(1-&gt;4)-beta-D-glucosyl]n-1 + [(1-&gt;4)-beta-D-glucosyl]m + acceptor + H2O.</text>
        <dbReference type="EC" id="1.14.99.56"/>
    </reaction>
</comment>
<evidence type="ECO:0000256" key="17">
    <source>
        <dbReference type="SAM" id="SignalP"/>
    </source>
</evidence>
<evidence type="ECO:0000256" key="8">
    <source>
        <dbReference type="ARBA" id="ARBA00023008"/>
    </source>
</evidence>
<comment type="caution">
    <text evidence="19">The sequence shown here is derived from an EMBL/GenBank/DDBJ whole genome shotgun (WGS) entry which is preliminary data.</text>
</comment>
<evidence type="ECO:0000256" key="15">
    <source>
        <dbReference type="ARBA" id="ARBA00047174"/>
    </source>
</evidence>
<keyword evidence="5 17" id="KW-0732">Signal</keyword>
<dbReference type="PROSITE" id="PS51164">
    <property type="entry name" value="CBM1_2"/>
    <property type="match status" value="1"/>
</dbReference>
<dbReference type="Proteomes" id="UP001212841">
    <property type="component" value="Unassembled WGS sequence"/>
</dbReference>
<evidence type="ECO:0000256" key="5">
    <source>
        <dbReference type="ARBA" id="ARBA00022729"/>
    </source>
</evidence>
<name>A0AAD5X0L7_9FUNG</name>
<sequence>MIKSILAVASLLSAVQAHYWIDSIDGTTSCIRQLPNPSVWMNPITGSQILTDDVICNTVRPIKSSDIKPPCSYRAGSKMTVQWSQLNPGHPGPFVVYASKKLSSPITWTKIYYEGYNADLKLWAHERALANNNKFDFTIPKEMADGDYIFRIEHIALHVASRPGDVQLYMGCADVRITGGGGVWADQGIQFPGNYQLNSPGLVLEWWRAQQNPSYYIDPSPPTYNFGSGGGSPVTTTQPPRTTTTTQNPATTTQPPRTTTTTTTTRPPVTTTTTTRPPTTGGAPLYGQCGGRNWTGATTCAQGTCKFSNDYYSQCLP</sequence>
<evidence type="ECO:0000313" key="20">
    <source>
        <dbReference type="Proteomes" id="UP001212841"/>
    </source>
</evidence>
<keyword evidence="6" id="KW-0136">Cellulose degradation</keyword>
<evidence type="ECO:0000256" key="13">
    <source>
        <dbReference type="ARBA" id="ARBA00044502"/>
    </source>
</evidence>
<feature type="chain" id="PRO_5042095075" description="lytic cellulose monooxygenase (C4-dehydrogenating)" evidence="17">
    <location>
        <begin position="18"/>
        <end position="317"/>
    </location>
</feature>
<evidence type="ECO:0000256" key="16">
    <source>
        <dbReference type="SAM" id="MobiDB-lite"/>
    </source>
</evidence>
<feature type="signal peptide" evidence="17">
    <location>
        <begin position="1"/>
        <end position="17"/>
    </location>
</feature>
<dbReference type="InterPro" id="IPR000254">
    <property type="entry name" value="CBD"/>
</dbReference>
<dbReference type="SMART" id="SM00236">
    <property type="entry name" value="fCBD"/>
    <property type="match status" value="1"/>
</dbReference>
<keyword evidence="12" id="KW-0624">Polysaccharide degradation</keyword>
<keyword evidence="3" id="KW-0964">Secreted</keyword>
<evidence type="ECO:0000256" key="11">
    <source>
        <dbReference type="ARBA" id="ARBA00023277"/>
    </source>
</evidence>
<accession>A0AAD5X0L7</accession>
<feature type="region of interest" description="Disordered" evidence="16">
    <location>
        <begin position="227"/>
        <end position="283"/>
    </location>
</feature>
<organism evidence="19 20">
    <name type="scientific">Rhizophlyctis rosea</name>
    <dbReference type="NCBI Taxonomy" id="64517"/>
    <lineage>
        <taxon>Eukaryota</taxon>
        <taxon>Fungi</taxon>
        <taxon>Fungi incertae sedis</taxon>
        <taxon>Chytridiomycota</taxon>
        <taxon>Chytridiomycota incertae sedis</taxon>
        <taxon>Chytridiomycetes</taxon>
        <taxon>Rhizophlyctidales</taxon>
        <taxon>Rhizophlyctidaceae</taxon>
        <taxon>Rhizophlyctis</taxon>
    </lineage>
</organism>
<evidence type="ECO:0000256" key="9">
    <source>
        <dbReference type="ARBA" id="ARBA00023033"/>
    </source>
</evidence>
<dbReference type="GO" id="GO:0005576">
    <property type="term" value="C:extracellular region"/>
    <property type="evidence" value="ECO:0007669"/>
    <property type="project" value="UniProtKB-SubCell"/>
</dbReference>
<keyword evidence="10" id="KW-1015">Disulfide bond</keyword>
<proteinExistence type="inferred from homology"/>
<dbReference type="Pfam" id="PF03443">
    <property type="entry name" value="AA9"/>
    <property type="match status" value="1"/>
</dbReference>
<dbReference type="AlphaFoldDB" id="A0AAD5X0L7"/>
<evidence type="ECO:0000256" key="1">
    <source>
        <dbReference type="ARBA" id="ARBA00001973"/>
    </source>
</evidence>
<dbReference type="InterPro" id="IPR049892">
    <property type="entry name" value="AA9"/>
</dbReference>
<evidence type="ECO:0000256" key="3">
    <source>
        <dbReference type="ARBA" id="ARBA00022525"/>
    </source>
</evidence>
<evidence type="ECO:0000313" key="19">
    <source>
        <dbReference type="EMBL" id="KAJ3049832.1"/>
    </source>
</evidence>
<evidence type="ECO:0000256" key="7">
    <source>
        <dbReference type="ARBA" id="ARBA00023002"/>
    </source>
</evidence>
<dbReference type="PANTHER" id="PTHR33353:SF10">
    <property type="entry name" value="ENDO-BETA-1,4-GLUCANASE D"/>
    <property type="match status" value="1"/>
</dbReference>
<comment type="similarity">
    <text evidence="13">Belongs to the polysaccharide monooxygenase AA9 family.</text>
</comment>
<dbReference type="GO" id="GO:0030245">
    <property type="term" value="P:cellulose catabolic process"/>
    <property type="evidence" value="ECO:0007669"/>
    <property type="project" value="UniProtKB-KW"/>
</dbReference>
<evidence type="ECO:0000256" key="6">
    <source>
        <dbReference type="ARBA" id="ARBA00023001"/>
    </source>
</evidence>
<reference evidence="19" key="1">
    <citation type="submission" date="2020-05" db="EMBL/GenBank/DDBJ databases">
        <title>Phylogenomic resolution of chytrid fungi.</title>
        <authorList>
            <person name="Stajich J.E."/>
            <person name="Amses K."/>
            <person name="Simmons R."/>
            <person name="Seto K."/>
            <person name="Myers J."/>
            <person name="Bonds A."/>
            <person name="Quandt C.A."/>
            <person name="Barry K."/>
            <person name="Liu P."/>
            <person name="Grigoriev I."/>
            <person name="Longcore J.E."/>
            <person name="James T.Y."/>
        </authorList>
    </citation>
    <scope>NUCLEOTIDE SEQUENCE</scope>
    <source>
        <strain evidence="19">JEL0318</strain>
    </source>
</reference>
<evidence type="ECO:0000256" key="14">
    <source>
        <dbReference type="ARBA" id="ARBA00045077"/>
    </source>
</evidence>
<dbReference type="EC" id="1.14.99.56" evidence="15"/>
<feature type="compositionally biased region" description="Low complexity" evidence="16">
    <location>
        <begin position="233"/>
        <end position="280"/>
    </location>
</feature>
<keyword evidence="9" id="KW-0503">Monooxygenase</keyword>
<dbReference type="PANTHER" id="PTHR33353">
    <property type="entry name" value="PUTATIVE (AFU_ORTHOLOGUE AFUA_1G12560)-RELATED"/>
    <property type="match status" value="1"/>
</dbReference>
<dbReference type="GO" id="GO:0030248">
    <property type="term" value="F:cellulose binding"/>
    <property type="evidence" value="ECO:0007669"/>
    <property type="project" value="InterPro"/>
</dbReference>
<dbReference type="GO" id="GO:0046872">
    <property type="term" value="F:metal ion binding"/>
    <property type="evidence" value="ECO:0007669"/>
    <property type="project" value="UniProtKB-KW"/>
</dbReference>
<dbReference type="GO" id="GO:0004497">
    <property type="term" value="F:monooxygenase activity"/>
    <property type="evidence" value="ECO:0007669"/>
    <property type="project" value="UniProtKB-KW"/>
</dbReference>
<keyword evidence="11" id="KW-0119">Carbohydrate metabolism</keyword>
<dbReference type="SUPFAM" id="SSF57180">
    <property type="entry name" value="Cellulose-binding domain"/>
    <property type="match status" value="1"/>
</dbReference>
<dbReference type="InterPro" id="IPR035971">
    <property type="entry name" value="CBD_sf"/>
</dbReference>
<evidence type="ECO:0000259" key="18">
    <source>
        <dbReference type="PROSITE" id="PS51164"/>
    </source>
</evidence>
<protein>
    <recommendedName>
        <fullName evidence="15">lytic cellulose monooxygenase (C4-dehydrogenating)</fullName>
        <ecNumber evidence="15">1.14.99.56</ecNumber>
    </recommendedName>
</protein>
<keyword evidence="7" id="KW-0560">Oxidoreductase</keyword>
<comment type="cofactor">
    <cofactor evidence="1">
        <name>Cu(2+)</name>
        <dbReference type="ChEBI" id="CHEBI:29036"/>
    </cofactor>
</comment>
<evidence type="ECO:0000256" key="10">
    <source>
        <dbReference type="ARBA" id="ARBA00023157"/>
    </source>
</evidence>
<evidence type="ECO:0000256" key="12">
    <source>
        <dbReference type="ARBA" id="ARBA00023326"/>
    </source>
</evidence>
<feature type="domain" description="CBM1" evidence="18">
    <location>
        <begin position="281"/>
        <end position="316"/>
    </location>
</feature>
<dbReference type="EMBL" id="JADGJD010000589">
    <property type="protein sequence ID" value="KAJ3049832.1"/>
    <property type="molecule type" value="Genomic_DNA"/>
</dbReference>
<dbReference type="PROSITE" id="PS00562">
    <property type="entry name" value="CBM1_1"/>
    <property type="match status" value="1"/>
</dbReference>
<keyword evidence="8" id="KW-0186">Copper</keyword>